<feature type="domain" description="RDRP helical" evidence="12">
    <location>
        <begin position="251"/>
        <end position="335"/>
    </location>
</feature>
<dbReference type="Pfam" id="PF24823">
    <property type="entry name" value="PH_RDR2"/>
    <property type="match status" value="1"/>
</dbReference>
<sequence length="1123" mass="128853">MVPNMEDERLRYRIRETTLIGRRYEAKSDSSTNLAAYWCTVMVSCTELENSLALVSLIDLGNKRSKKSCLKWGQLVTPLPSAFLMFLSNAVICIELCNACVTVFLVSGDSFSVLWKLEDVSGKFDFENKNLCFIFSHLSVKYKFEISFENIWKIELYLPRGQATNFLLIQLLGAPRIYVKDVSDVGRYEWVREVDFTPSRCIGQSYALCLELPKKRRLQKLHLDFFHYQENKNQFRLIEGSPYSFSSVLVPIVNPPTGFDLPYKILFKINSLIQHGCVPGPAIVDDFYRLVDPKKIKFENMIESALDKLFHLKDCCYEPVKWLMEEYKRYAASTRFQKTPAISLDDGLVYIHRVQITPSKVYFGGPEVSLSNRVLRRYPEDIDNFLRVSFVDEDLDKIHSITLAPRSSSANEDKRTRVYDRILSTLRNGIVIGDKKFEFLAFSSSQVRENSVWMFASRPGLTAADIREWMGDFRDIRNVAKYGARLGQSFGSSRETVSVGIDEIKVIPDVEIKKGQVTYCFSDGIGKISEELARKVATKLPCSSVPSAFQIRHGGYKGVVALDPTSSVKLSLRKSMCKYKSDNTKLDVLAWSKFQPCFLNRQIIILLSNLGVKDRAFLKRQREAIDQLNAILIDPLGAQEALEMMFAGEISKVLKEMLICGYKPDAEPFLSMMLQTFRASKLMDMRLRTRIFVPNGRALMGCLDETRTLEYGQVFLQVSRFSRELSNFICEGKVVVAKNPCLHPGDVRVLEAVNVPVLHHMVDCVVFPQKGKRPHPNECSGSDLDGDTYFVSWDLDLIPPRQIEPMEYIAAPTKQADHDVTIEEVEEYFTDYMVNDNLGIIDNAHVVFADSEPRKAMSPKCMELAKLHSIAVDFPKTGIVAEIPDYLHVKEYPDFMEKPNKKSYISKSVIGKLFREVKDIALPTSPAESFTLDLAKQHYDPEMEVDGFEDYLSDAFKYKSDYDYKLRNMMEYYGIQTEAEILSGNVLKMSKHFDRKRDVDAIKYAVKSLRMEARNWFNEGSDADNITDNAKAKASAWYHVTYHHTYWGRRYAEETQGMDRAHFLSFPWCIYDKLLQIKKDKKSKSGFWFCVIFLIFAFLVPIVLWLSLSGFFGGLILVFYRYL</sequence>
<dbReference type="OrthoDB" id="6513042at2759"/>
<comment type="catalytic activity">
    <reaction evidence="7 8">
        <text>RNA(n) + a ribonucleoside 5'-triphosphate = RNA(n+1) + diphosphate</text>
        <dbReference type="Rhea" id="RHEA:21248"/>
        <dbReference type="Rhea" id="RHEA-COMP:14527"/>
        <dbReference type="Rhea" id="RHEA-COMP:17342"/>
        <dbReference type="ChEBI" id="CHEBI:33019"/>
        <dbReference type="ChEBI" id="CHEBI:61557"/>
        <dbReference type="ChEBI" id="CHEBI:140395"/>
        <dbReference type="EC" id="2.7.7.48"/>
    </reaction>
</comment>
<keyword evidence="14" id="KW-1185">Reference proteome</keyword>
<dbReference type="GO" id="GO:0003723">
    <property type="term" value="F:RNA binding"/>
    <property type="evidence" value="ECO:0007669"/>
    <property type="project" value="UniProtKB-KW"/>
</dbReference>
<dbReference type="InterPro" id="IPR057590">
    <property type="entry name" value="PH_RDR1/2-like"/>
</dbReference>
<dbReference type="InterPro" id="IPR058752">
    <property type="entry name" value="RDRP_C_head"/>
</dbReference>
<dbReference type="InterPro" id="IPR058751">
    <property type="entry name" value="RDRP_helical"/>
</dbReference>
<dbReference type="EC" id="2.7.7.48" evidence="8"/>
<dbReference type="Proteomes" id="UP000235220">
    <property type="component" value="Chromosome 2"/>
</dbReference>
<accession>A0A6P9EHP6</accession>
<dbReference type="Pfam" id="PF26252">
    <property type="entry name" value="RdRP_helical"/>
    <property type="match status" value="1"/>
</dbReference>
<comment type="similarity">
    <text evidence="1 8">Belongs to the RdRP family.</text>
</comment>
<evidence type="ECO:0000259" key="10">
    <source>
        <dbReference type="Pfam" id="PF05183"/>
    </source>
</evidence>
<proteinExistence type="inferred from homology"/>
<keyword evidence="4 8" id="KW-0548">Nucleotidyltransferase</keyword>
<feature type="domain" description="RDRP core" evidence="10">
    <location>
        <begin position="356"/>
        <end position="917"/>
    </location>
</feature>
<dbReference type="InterPro" id="IPR007855">
    <property type="entry name" value="RDRP"/>
</dbReference>
<reference evidence="15" key="1">
    <citation type="submission" date="2025-08" db="UniProtKB">
        <authorList>
            <consortium name="RefSeq"/>
        </authorList>
    </citation>
    <scope>IDENTIFICATION</scope>
    <source>
        <tissue evidence="15">Leaves</tissue>
    </source>
</reference>
<evidence type="ECO:0000256" key="4">
    <source>
        <dbReference type="ARBA" id="ARBA00022695"/>
    </source>
</evidence>
<dbReference type="GO" id="GO:0030422">
    <property type="term" value="P:siRNA processing"/>
    <property type="evidence" value="ECO:0000318"/>
    <property type="project" value="GO_Central"/>
</dbReference>
<keyword evidence="9" id="KW-1133">Transmembrane helix</keyword>
<dbReference type="PANTHER" id="PTHR23079:SF1">
    <property type="entry name" value="RNA-DEPENDENT RNA POLYMERASE 1"/>
    <property type="match status" value="1"/>
</dbReference>
<evidence type="ECO:0000259" key="12">
    <source>
        <dbReference type="Pfam" id="PF26252"/>
    </source>
</evidence>
<dbReference type="InterPro" id="IPR057596">
    <property type="entry name" value="RDRP_core"/>
</dbReference>
<organism evidence="14 15">
    <name type="scientific">Juglans regia</name>
    <name type="common">English walnut</name>
    <dbReference type="NCBI Taxonomy" id="51240"/>
    <lineage>
        <taxon>Eukaryota</taxon>
        <taxon>Viridiplantae</taxon>
        <taxon>Streptophyta</taxon>
        <taxon>Embryophyta</taxon>
        <taxon>Tracheophyta</taxon>
        <taxon>Spermatophyta</taxon>
        <taxon>Magnoliopsida</taxon>
        <taxon>eudicotyledons</taxon>
        <taxon>Gunneridae</taxon>
        <taxon>Pentapetalae</taxon>
        <taxon>rosids</taxon>
        <taxon>fabids</taxon>
        <taxon>Fagales</taxon>
        <taxon>Juglandaceae</taxon>
        <taxon>Juglans</taxon>
    </lineage>
</organism>
<keyword evidence="2 8" id="KW-0696">RNA-directed RNA polymerase</keyword>
<keyword evidence="9" id="KW-0812">Transmembrane</keyword>
<evidence type="ECO:0000256" key="3">
    <source>
        <dbReference type="ARBA" id="ARBA00022679"/>
    </source>
</evidence>
<dbReference type="Pfam" id="PF05183">
    <property type="entry name" value="RdRP"/>
    <property type="match status" value="1"/>
</dbReference>
<keyword evidence="9" id="KW-0472">Membrane</keyword>
<keyword evidence="3 8" id="KW-0808">Transferase</keyword>
<keyword evidence="6 8" id="KW-0943">RNA-mediated gene silencing</keyword>
<gene>
    <name evidence="15" type="primary">LOC108983627</name>
</gene>
<evidence type="ECO:0000256" key="5">
    <source>
        <dbReference type="ARBA" id="ARBA00022884"/>
    </source>
</evidence>
<evidence type="ECO:0000313" key="14">
    <source>
        <dbReference type="Proteomes" id="UP000235220"/>
    </source>
</evidence>
<dbReference type="InParanoid" id="A0A6P9EHP6"/>
<evidence type="ECO:0000256" key="7">
    <source>
        <dbReference type="ARBA" id="ARBA00048744"/>
    </source>
</evidence>
<protein>
    <recommendedName>
        <fullName evidence="8">RNA-dependent RNA polymerase</fullName>
        <ecNumber evidence="8">2.7.7.48</ecNumber>
    </recommendedName>
</protein>
<keyword evidence="5 8" id="KW-0694">RNA-binding</keyword>
<dbReference type="AlphaFoldDB" id="A0A6P9EHP6"/>
<feature type="domain" description="RDR1/2-like PH-like" evidence="11">
    <location>
        <begin position="104"/>
        <end position="235"/>
    </location>
</feature>
<evidence type="ECO:0000256" key="6">
    <source>
        <dbReference type="ARBA" id="ARBA00023158"/>
    </source>
</evidence>
<dbReference type="RefSeq" id="XP_035543648.1">
    <property type="nucleotide sequence ID" value="XM_035687755.1"/>
</dbReference>
<dbReference type="KEGG" id="jre:108983627"/>
<feature type="domain" description="RDRP C-terminal head" evidence="13">
    <location>
        <begin position="939"/>
        <end position="1083"/>
    </location>
</feature>
<feature type="transmembrane region" description="Helical" evidence="9">
    <location>
        <begin position="1087"/>
        <end position="1120"/>
    </location>
</feature>
<evidence type="ECO:0000259" key="13">
    <source>
        <dbReference type="Pfam" id="PF26253"/>
    </source>
</evidence>
<evidence type="ECO:0000256" key="2">
    <source>
        <dbReference type="ARBA" id="ARBA00022484"/>
    </source>
</evidence>
<evidence type="ECO:0000256" key="1">
    <source>
        <dbReference type="ARBA" id="ARBA00005762"/>
    </source>
</evidence>
<name>A0A6P9EHP6_JUGRE</name>
<evidence type="ECO:0000313" key="15">
    <source>
        <dbReference type="RefSeq" id="XP_035543648.1"/>
    </source>
</evidence>
<dbReference type="Pfam" id="PF26253">
    <property type="entry name" value="RdRP_head"/>
    <property type="match status" value="1"/>
</dbReference>
<dbReference type="PANTHER" id="PTHR23079">
    <property type="entry name" value="RNA-DEPENDENT RNA POLYMERASE"/>
    <property type="match status" value="1"/>
</dbReference>
<dbReference type="GeneID" id="108983627"/>
<dbReference type="GO" id="GO:0003968">
    <property type="term" value="F:RNA-directed RNA polymerase activity"/>
    <property type="evidence" value="ECO:0000318"/>
    <property type="project" value="GO_Central"/>
</dbReference>
<dbReference type="GO" id="GO:0031380">
    <property type="term" value="C:nuclear RNA-directed RNA polymerase complex"/>
    <property type="evidence" value="ECO:0000318"/>
    <property type="project" value="GO_Central"/>
</dbReference>
<evidence type="ECO:0000256" key="9">
    <source>
        <dbReference type="SAM" id="Phobius"/>
    </source>
</evidence>
<evidence type="ECO:0000256" key="8">
    <source>
        <dbReference type="RuleBase" id="RU363098"/>
    </source>
</evidence>
<comment type="function">
    <text evidence="8">Probably involved in the RNA silencing pathway and required for the generation of small interfering RNAs (siRNAs).</text>
</comment>
<evidence type="ECO:0000259" key="11">
    <source>
        <dbReference type="Pfam" id="PF24823"/>
    </source>
</evidence>